<comment type="caution">
    <text evidence="1">The sequence shown here is derived from an EMBL/GenBank/DDBJ whole genome shotgun (WGS) entry which is preliminary data.</text>
</comment>
<proteinExistence type="predicted"/>
<evidence type="ECO:0000313" key="2">
    <source>
        <dbReference type="Proteomes" id="UP001060215"/>
    </source>
</evidence>
<dbReference type="Proteomes" id="UP001060215">
    <property type="component" value="Chromosome 5"/>
</dbReference>
<name>A0ACC0HEQ5_9ERIC</name>
<gene>
    <name evidence="1" type="ORF">LOK49_LG06G01431</name>
</gene>
<sequence>MLRLLAPQNDRRLKLVMALQLDEIHSPSNGSTIPNDFNKSCSELNSAFGNLRGKPCKSNFKTRNDVQFKVTVKVSNLKARFQLLPRLSSASREKHSDQIYCLAKLLTY</sequence>
<keyword evidence="2" id="KW-1185">Reference proteome</keyword>
<protein>
    <submittedName>
        <fullName evidence="1">Uncharacterized protein</fullName>
    </submittedName>
</protein>
<reference evidence="1 2" key="1">
    <citation type="journal article" date="2022" name="Plant J.">
        <title>Chromosome-level genome of Camellia lanceoleosa provides a valuable resource for understanding genome evolution and self-incompatibility.</title>
        <authorList>
            <person name="Gong W."/>
            <person name="Xiao S."/>
            <person name="Wang L."/>
            <person name="Liao Z."/>
            <person name="Chang Y."/>
            <person name="Mo W."/>
            <person name="Hu G."/>
            <person name="Li W."/>
            <person name="Zhao G."/>
            <person name="Zhu H."/>
            <person name="Hu X."/>
            <person name="Ji K."/>
            <person name="Xiang X."/>
            <person name="Song Q."/>
            <person name="Yuan D."/>
            <person name="Jin S."/>
            <person name="Zhang L."/>
        </authorList>
    </citation>
    <scope>NUCLEOTIDE SEQUENCE [LARGE SCALE GENOMIC DNA]</scope>
    <source>
        <strain evidence="1">SQ_2022a</strain>
    </source>
</reference>
<dbReference type="EMBL" id="CM045762">
    <property type="protein sequence ID" value="KAI8010376.1"/>
    <property type="molecule type" value="Genomic_DNA"/>
</dbReference>
<organism evidence="1 2">
    <name type="scientific">Camellia lanceoleosa</name>
    <dbReference type="NCBI Taxonomy" id="1840588"/>
    <lineage>
        <taxon>Eukaryota</taxon>
        <taxon>Viridiplantae</taxon>
        <taxon>Streptophyta</taxon>
        <taxon>Embryophyta</taxon>
        <taxon>Tracheophyta</taxon>
        <taxon>Spermatophyta</taxon>
        <taxon>Magnoliopsida</taxon>
        <taxon>eudicotyledons</taxon>
        <taxon>Gunneridae</taxon>
        <taxon>Pentapetalae</taxon>
        <taxon>asterids</taxon>
        <taxon>Ericales</taxon>
        <taxon>Theaceae</taxon>
        <taxon>Camellia</taxon>
    </lineage>
</organism>
<evidence type="ECO:0000313" key="1">
    <source>
        <dbReference type="EMBL" id="KAI8010376.1"/>
    </source>
</evidence>
<accession>A0ACC0HEQ5</accession>